<sequence>MPSPAVLADEGVKAVKAGKYEEGISKLTEALKERPAPLWLLERSKAHLRTGDFEHALHDAERALRVAFDRANRDMMVEAQIRRAVTYFRLKRYADADICAFWAIRLCEGARASEDDGQLGRLDPATGDYAVTAKEVTEANAASSKTGSNKQDGLAAAMGGGGAAGRSKETQMKNQAFSWRLQALTQLDKLPVGDPGRKVGVTEKYPNPPKELPTKKTGTTSPNNAEMTGGNVGGNKMTDNKKTGEGDEAARKAAWEELWNQYRAAQAKSDIRSSYYQTDSTLNIDFFVKNVPKDELKVDARADKVVLSSIPNAHAGQIQLFLYGKIKPEETKYTVKSMKIELVLKKDTPGKWPALRKENSELVDNLALASFPAPTFNQFFNFVTSLGYQYPEDLHIGEQPESYDGLLERLQAGLESTSTAGGDVEVESAKPATIVASSTQATTEPKRTNAPLSDQANISKPPAAATDKGSSGPAYPTSSKKGPTNWDKIDIDDDENDGGEKEGDVNSFFQTLYKNADDDTRRAMMKSYVESNGTSLSTSWSEAQAKTYETQPPDGSEAKKW</sequence>
<keyword evidence="6" id="KW-1185">Reference proteome</keyword>
<evidence type="ECO:0000256" key="1">
    <source>
        <dbReference type="ARBA" id="ARBA00008509"/>
    </source>
</evidence>
<feature type="region of interest" description="Disordered" evidence="2">
    <location>
        <begin position="190"/>
        <end position="244"/>
    </location>
</feature>
<proteinExistence type="inferred from homology"/>
<dbReference type="Gene3D" id="2.60.40.790">
    <property type="match status" value="1"/>
</dbReference>
<feature type="compositionally biased region" description="Polar residues" evidence="2">
    <location>
        <begin position="530"/>
        <end position="550"/>
    </location>
</feature>
<evidence type="ECO:0000259" key="4">
    <source>
        <dbReference type="PROSITE" id="PS51203"/>
    </source>
</evidence>
<feature type="region of interest" description="Disordered" evidence="2">
    <location>
        <begin position="530"/>
        <end position="561"/>
    </location>
</feature>
<dbReference type="EMBL" id="JAKJXP020000041">
    <property type="protein sequence ID" value="KAK7752155.1"/>
    <property type="molecule type" value="Genomic_DNA"/>
</dbReference>
<comment type="caution">
    <text evidence="5">The sequence shown here is derived from an EMBL/GenBank/DDBJ whole genome shotgun (WGS) entry which is preliminary data.</text>
</comment>
<organism evidence="5 6">
    <name type="scientific">Diatrype stigma</name>
    <dbReference type="NCBI Taxonomy" id="117547"/>
    <lineage>
        <taxon>Eukaryota</taxon>
        <taxon>Fungi</taxon>
        <taxon>Dikarya</taxon>
        <taxon>Ascomycota</taxon>
        <taxon>Pezizomycotina</taxon>
        <taxon>Sordariomycetes</taxon>
        <taxon>Xylariomycetidae</taxon>
        <taxon>Xylariales</taxon>
        <taxon>Diatrypaceae</taxon>
        <taxon>Diatrype</taxon>
    </lineage>
</organism>
<dbReference type="Proteomes" id="UP001320420">
    <property type="component" value="Unassembled WGS sequence"/>
</dbReference>
<feature type="region of interest" description="Disordered" evidence="2">
    <location>
        <begin position="138"/>
        <end position="172"/>
    </location>
</feature>
<dbReference type="InterPro" id="IPR044563">
    <property type="entry name" value="Sgt1-like"/>
</dbReference>
<dbReference type="PANTHER" id="PTHR45862">
    <property type="entry name" value="PROTEIN SGT1 HOMOLOG"/>
    <property type="match status" value="1"/>
</dbReference>
<gene>
    <name evidence="5" type="primary">SGT1</name>
    <name evidence="5" type="ORF">SLS62_005899</name>
</gene>
<dbReference type="Pfam" id="PF04969">
    <property type="entry name" value="CS"/>
    <property type="match status" value="1"/>
</dbReference>
<evidence type="ECO:0000256" key="2">
    <source>
        <dbReference type="SAM" id="MobiDB-lite"/>
    </source>
</evidence>
<protein>
    <submittedName>
        <fullName evidence="5">Cochaperone protein</fullName>
    </submittedName>
</protein>
<dbReference type="Gene3D" id="1.25.40.10">
    <property type="entry name" value="Tetratricopeptide repeat domain"/>
    <property type="match status" value="1"/>
</dbReference>
<feature type="region of interest" description="Disordered" evidence="2">
    <location>
        <begin position="418"/>
        <end position="506"/>
    </location>
</feature>
<comment type="similarity">
    <text evidence="1">Belongs to the SGT1 family.</text>
</comment>
<dbReference type="InterPro" id="IPR007052">
    <property type="entry name" value="CS_dom"/>
</dbReference>
<feature type="domain" description="SGS" evidence="3">
    <location>
        <begin position="474"/>
        <end position="561"/>
    </location>
</feature>
<dbReference type="Pfam" id="PF13432">
    <property type="entry name" value="TPR_16"/>
    <property type="match status" value="1"/>
</dbReference>
<evidence type="ECO:0000313" key="6">
    <source>
        <dbReference type="Proteomes" id="UP001320420"/>
    </source>
</evidence>
<dbReference type="InterPro" id="IPR011990">
    <property type="entry name" value="TPR-like_helical_dom_sf"/>
</dbReference>
<name>A0AAN9UU34_9PEZI</name>
<accession>A0AAN9UU34</accession>
<dbReference type="SUPFAM" id="SSF49764">
    <property type="entry name" value="HSP20-like chaperones"/>
    <property type="match status" value="1"/>
</dbReference>
<dbReference type="PROSITE" id="PS51203">
    <property type="entry name" value="CS"/>
    <property type="match status" value="1"/>
</dbReference>
<dbReference type="InterPro" id="IPR007699">
    <property type="entry name" value="SGS_dom"/>
</dbReference>
<dbReference type="AlphaFoldDB" id="A0AAN9UU34"/>
<dbReference type="CDD" id="cd06466">
    <property type="entry name" value="p23_CS_SGT1_like"/>
    <property type="match status" value="1"/>
</dbReference>
<evidence type="ECO:0000259" key="3">
    <source>
        <dbReference type="PROSITE" id="PS51048"/>
    </source>
</evidence>
<feature type="domain" description="CS" evidence="4">
    <location>
        <begin position="268"/>
        <end position="356"/>
    </location>
</feature>
<reference evidence="5 6" key="1">
    <citation type="submission" date="2024-02" db="EMBL/GenBank/DDBJ databases">
        <title>De novo assembly and annotation of 12 fungi associated with fruit tree decline syndrome in Ontario, Canada.</title>
        <authorList>
            <person name="Sulman M."/>
            <person name="Ellouze W."/>
            <person name="Ilyukhin E."/>
        </authorList>
    </citation>
    <scope>NUCLEOTIDE SEQUENCE [LARGE SCALE GENOMIC DNA]</scope>
    <source>
        <strain evidence="5 6">M11/M66-122</strain>
    </source>
</reference>
<dbReference type="Pfam" id="PF05002">
    <property type="entry name" value="SGS"/>
    <property type="match status" value="1"/>
</dbReference>
<dbReference type="GO" id="GO:0051087">
    <property type="term" value="F:protein-folding chaperone binding"/>
    <property type="evidence" value="ECO:0007669"/>
    <property type="project" value="InterPro"/>
</dbReference>
<evidence type="ECO:0000313" key="5">
    <source>
        <dbReference type="EMBL" id="KAK7752155.1"/>
    </source>
</evidence>
<feature type="compositionally biased region" description="Polar residues" evidence="2">
    <location>
        <begin position="216"/>
        <end position="226"/>
    </location>
</feature>
<dbReference type="InterPro" id="IPR008978">
    <property type="entry name" value="HSP20-like_chaperone"/>
</dbReference>
<feature type="compositionally biased region" description="Polar residues" evidence="2">
    <location>
        <begin position="140"/>
        <end position="151"/>
    </location>
</feature>
<dbReference type="SUPFAM" id="SSF48452">
    <property type="entry name" value="TPR-like"/>
    <property type="match status" value="1"/>
</dbReference>
<dbReference type="PROSITE" id="PS51048">
    <property type="entry name" value="SGS"/>
    <property type="match status" value="1"/>
</dbReference>